<accession>A0AAE1HLZ4</accession>
<evidence type="ECO:0000313" key="2">
    <source>
        <dbReference type="Proteomes" id="UP001219518"/>
    </source>
</evidence>
<dbReference type="PANTHER" id="PTHR46704:SF1">
    <property type="entry name" value="TELOMERE LENGTH REGULATION PROTEIN TEL2 HOMOLOG"/>
    <property type="match status" value="1"/>
</dbReference>
<evidence type="ECO:0000313" key="1">
    <source>
        <dbReference type="EMBL" id="KAK3923101.1"/>
    </source>
</evidence>
<keyword evidence="1" id="KW-0540">Nuclease</keyword>
<sequence>MDYCILCDDTKCGDVVCVKRGLETLVEVSKKKKDGIAAKLHGRDSITVHKDCRKKYINHVKEVAECDKENDVPLKRRSSSSIFDFNAHCLYCGNALEPEFGNRTPLRKRPKICTVTAEDAKCKILEKAKTIGGEQADAVVLRLSSVLDLRAANCRYHIDCYRKFHPTNNSPGRPVNLVGRSAFEELCQQLEKDSECQFSVTELTEKLNNIAGENSYSPRYVKELLKEKYQEEVIFTDFPGKNSVFCFRGTANRFVYDHWHDERKKSGDDDRVRIVKAAAKIIREDIRLRAFDMNTYLVGGELDEDYLVPDSLRLFMSETIKSTTESKQVQRTREAISQSIVSACRPRSYISPIQLHLSVYAFLNEGSRQLIDLLHSLGFAASYTESRRFIGSLLNTEQPEDMTRGFVQWAFDNADYNVRTLDGHGTFHNMGGISCSTPKQHQSLPNTVSRIKGKIVMDGTKGRIPVVPYVKPALSSFKSIYASDLKVKRSFPSMEKALQIDSVWMSSFTLPKELIQGTRLPSWSGYMEVAHADSGPYDVSEVRFLPFINLDPTNLSCIYTALNFASDQCRKQQLKTCFACIGEIMSGSGLEDLFATVYAKNSVPQIMSGHSYARAMRAHSLAQQALGVIILKNEIVADSTILAELSSLHQKLMGGEVSCEETRPVACKIRKLYQDKCLELSALNRTAKLWIEYLNQFELVRLFTKAMRCGDWQLYLDSMKAMLPYFHAAAHLPYAKAVHIHLQKMEALEEEMDPFEFENFTRRGYFTVRHQEVFFKGVPMDLTIEQKLMRHLKTVGLTRGRGITESTLAQLVSAFPLCVPICQALEDFCGVRSSSSEQHVELRASWQLRDERDRGHFLDWLENHSPFEERPQDMLVSLSTGTVADTSVTCDRAWEIGFLSMTAMHGQNFADLKLKRKDKIKPLAAMANNVRVTDDEVSINPNQLFNRIICMLNLSSGNLADFLEYELSPSAPSLFDEVSLRKTDKSALAKAVDAICSPESNVPSGTSYVVDGGMLLRAVVWPRPASYRDVCEAYKAYVLRRYGESAHIVFDGYEDHLSTKAGEQLRRCSGKTSPNLTIRPDTMVATAQANFLGNGANKTNLIRLLTPTLEAAGLSVVQARSDADTLIVENALERALSKSVAIAANDTDILALLIQRAPPQSPVYLHCPGSSGRPDKVYDIQKVQASLGILKEVILVMHALTGCDTTSAVFGKGKIGIMKLLQTKPDLIVSAKDFNNPNASTKEIIEAGEKLLAALYGNEEKTLNELRFSMFNKIIARQKLSADFQLKSLPPTSGAAKQHSLRVYLQVQEWLGNKLDPTKFGWKIMNNRLCPVSSELHAAPKELLDLIRCGCKKGCERACECRKNGLPCTVLCSPCEGKSCCNVQHLLQLEAEEDVDDPGT</sequence>
<reference evidence="1" key="2">
    <citation type="journal article" date="2023" name="BMC Genomics">
        <title>Pest status, molecular evolution, and epigenetic factors derived from the genome assembly of Frankliniella fusca, a thysanopteran phytovirus vector.</title>
        <authorList>
            <person name="Catto M.A."/>
            <person name="Labadie P.E."/>
            <person name="Jacobson A.L."/>
            <person name="Kennedy G.G."/>
            <person name="Srinivasan R."/>
            <person name="Hunt B.G."/>
        </authorList>
    </citation>
    <scope>NUCLEOTIDE SEQUENCE</scope>
    <source>
        <strain evidence="1">PL_HMW_Pooled</strain>
    </source>
</reference>
<gene>
    <name evidence="1" type="ORF">KUF71_012116</name>
</gene>
<organism evidence="1 2">
    <name type="scientific">Frankliniella fusca</name>
    <dbReference type="NCBI Taxonomy" id="407009"/>
    <lineage>
        <taxon>Eukaryota</taxon>
        <taxon>Metazoa</taxon>
        <taxon>Ecdysozoa</taxon>
        <taxon>Arthropoda</taxon>
        <taxon>Hexapoda</taxon>
        <taxon>Insecta</taxon>
        <taxon>Pterygota</taxon>
        <taxon>Neoptera</taxon>
        <taxon>Paraneoptera</taxon>
        <taxon>Thysanoptera</taxon>
        <taxon>Terebrantia</taxon>
        <taxon>Thripoidea</taxon>
        <taxon>Thripidae</taxon>
        <taxon>Frankliniella</taxon>
    </lineage>
</organism>
<dbReference type="EMBL" id="JAHWGI010001135">
    <property type="protein sequence ID" value="KAK3923101.1"/>
    <property type="molecule type" value="Genomic_DNA"/>
</dbReference>
<name>A0AAE1HLZ4_9NEOP</name>
<protein>
    <submittedName>
        <fullName evidence="1">Flap endonuclease 1</fullName>
    </submittedName>
</protein>
<reference evidence="1" key="1">
    <citation type="submission" date="2021-07" db="EMBL/GenBank/DDBJ databases">
        <authorList>
            <person name="Catto M.A."/>
            <person name="Jacobson A."/>
            <person name="Kennedy G."/>
            <person name="Labadie P."/>
            <person name="Hunt B.G."/>
            <person name="Srinivasan R."/>
        </authorList>
    </citation>
    <scope>NUCLEOTIDE SEQUENCE</scope>
    <source>
        <strain evidence="1">PL_HMW_Pooled</strain>
        <tissue evidence="1">Head</tissue>
    </source>
</reference>
<comment type="caution">
    <text evidence="1">The sequence shown here is derived from an EMBL/GenBank/DDBJ whole genome shotgun (WGS) entry which is preliminary data.</text>
</comment>
<keyword evidence="1" id="KW-0378">Hydrolase</keyword>
<keyword evidence="1" id="KW-0255">Endonuclease</keyword>
<dbReference type="PANTHER" id="PTHR46704">
    <property type="entry name" value="CXC DOMAIN-CONTAINING PROTEIN-RELATED"/>
    <property type="match status" value="1"/>
</dbReference>
<dbReference type="Proteomes" id="UP001219518">
    <property type="component" value="Unassembled WGS sequence"/>
</dbReference>
<dbReference type="GO" id="GO:0004519">
    <property type="term" value="F:endonuclease activity"/>
    <property type="evidence" value="ECO:0007669"/>
    <property type="project" value="UniProtKB-KW"/>
</dbReference>
<proteinExistence type="predicted"/>
<keyword evidence="2" id="KW-1185">Reference proteome</keyword>